<organism evidence="2 3">
    <name type="scientific">Lasiosphaeria hispida</name>
    <dbReference type="NCBI Taxonomy" id="260671"/>
    <lineage>
        <taxon>Eukaryota</taxon>
        <taxon>Fungi</taxon>
        <taxon>Dikarya</taxon>
        <taxon>Ascomycota</taxon>
        <taxon>Pezizomycotina</taxon>
        <taxon>Sordariomycetes</taxon>
        <taxon>Sordariomycetidae</taxon>
        <taxon>Sordariales</taxon>
        <taxon>Lasiosphaeriaceae</taxon>
        <taxon>Lasiosphaeria</taxon>
    </lineage>
</organism>
<protein>
    <submittedName>
        <fullName evidence="2">Uncharacterized protein</fullName>
    </submittedName>
</protein>
<reference evidence="2" key="1">
    <citation type="journal article" date="2023" name="Mol. Phylogenet. Evol.">
        <title>Genome-scale phylogeny and comparative genomics of the fungal order Sordariales.</title>
        <authorList>
            <person name="Hensen N."/>
            <person name="Bonometti L."/>
            <person name="Westerberg I."/>
            <person name="Brannstrom I.O."/>
            <person name="Guillou S."/>
            <person name="Cros-Aarteil S."/>
            <person name="Calhoun S."/>
            <person name="Haridas S."/>
            <person name="Kuo A."/>
            <person name="Mondo S."/>
            <person name="Pangilinan J."/>
            <person name="Riley R."/>
            <person name="LaButti K."/>
            <person name="Andreopoulos B."/>
            <person name="Lipzen A."/>
            <person name="Chen C."/>
            <person name="Yan M."/>
            <person name="Daum C."/>
            <person name="Ng V."/>
            <person name="Clum A."/>
            <person name="Steindorff A."/>
            <person name="Ohm R.A."/>
            <person name="Martin F."/>
            <person name="Silar P."/>
            <person name="Natvig D.O."/>
            <person name="Lalanne C."/>
            <person name="Gautier V."/>
            <person name="Ament-Velasquez S.L."/>
            <person name="Kruys A."/>
            <person name="Hutchinson M.I."/>
            <person name="Powell A.J."/>
            <person name="Barry K."/>
            <person name="Miller A.N."/>
            <person name="Grigoriev I.V."/>
            <person name="Debuchy R."/>
            <person name="Gladieux P."/>
            <person name="Hiltunen Thoren M."/>
            <person name="Johannesson H."/>
        </authorList>
    </citation>
    <scope>NUCLEOTIDE SEQUENCE</scope>
    <source>
        <strain evidence="2">CBS 955.72</strain>
    </source>
</reference>
<feature type="signal peptide" evidence="1">
    <location>
        <begin position="1"/>
        <end position="18"/>
    </location>
</feature>
<reference evidence="2" key="2">
    <citation type="submission" date="2023-06" db="EMBL/GenBank/DDBJ databases">
        <authorList>
            <consortium name="Lawrence Berkeley National Laboratory"/>
            <person name="Haridas S."/>
            <person name="Hensen N."/>
            <person name="Bonometti L."/>
            <person name="Westerberg I."/>
            <person name="Brannstrom I.O."/>
            <person name="Guillou S."/>
            <person name="Cros-Aarteil S."/>
            <person name="Calhoun S."/>
            <person name="Kuo A."/>
            <person name="Mondo S."/>
            <person name="Pangilinan J."/>
            <person name="Riley R."/>
            <person name="Labutti K."/>
            <person name="Andreopoulos B."/>
            <person name="Lipzen A."/>
            <person name="Chen C."/>
            <person name="Yanf M."/>
            <person name="Daum C."/>
            <person name="Ng V."/>
            <person name="Clum A."/>
            <person name="Steindorff A."/>
            <person name="Ohm R."/>
            <person name="Martin F."/>
            <person name="Silar P."/>
            <person name="Natvig D."/>
            <person name="Lalanne C."/>
            <person name="Gautier V."/>
            <person name="Ament-Velasquez S.L."/>
            <person name="Kruys A."/>
            <person name="Hutchinson M.I."/>
            <person name="Powell A.J."/>
            <person name="Barry K."/>
            <person name="Miller A.N."/>
            <person name="Grigoriev I.V."/>
            <person name="Debuchy R."/>
            <person name="Gladieux P."/>
            <person name="Thoren M.H."/>
            <person name="Johannesson H."/>
        </authorList>
    </citation>
    <scope>NUCLEOTIDE SEQUENCE</scope>
    <source>
        <strain evidence="2">CBS 955.72</strain>
    </source>
</reference>
<proteinExistence type="predicted"/>
<accession>A0AAJ0HSC4</accession>
<name>A0AAJ0HSC4_9PEZI</name>
<dbReference type="Proteomes" id="UP001275084">
    <property type="component" value="Unassembled WGS sequence"/>
</dbReference>
<evidence type="ECO:0000256" key="1">
    <source>
        <dbReference type="SAM" id="SignalP"/>
    </source>
</evidence>
<dbReference type="AlphaFoldDB" id="A0AAJ0HSC4"/>
<gene>
    <name evidence="2" type="ORF">B0T25DRAFT_535865</name>
</gene>
<evidence type="ECO:0000313" key="3">
    <source>
        <dbReference type="Proteomes" id="UP001275084"/>
    </source>
</evidence>
<dbReference type="EMBL" id="JAUIQD010000002">
    <property type="protein sequence ID" value="KAK3360549.1"/>
    <property type="molecule type" value="Genomic_DNA"/>
</dbReference>
<keyword evidence="1" id="KW-0732">Signal</keyword>
<feature type="chain" id="PRO_5042535411" evidence="1">
    <location>
        <begin position="19"/>
        <end position="74"/>
    </location>
</feature>
<evidence type="ECO:0000313" key="2">
    <source>
        <dbReference type="EMBL" id="KAK3360549.1"/>
    </source>
</evidence>
<comment type="caution">
    <text evidence="2">The sequence shown here is derived from an EMBL/GenBank/DDBJ whole genome shotgun (WGS) entry which is preliminary data.</text>
</comment>
<sequence length="74" mass="7824">MQLQTLFFAVTAVTGAIAGVSDSNIHEAKLLKTRQNSQACNLALVMRAECIEVCFSCGCCSEADCGPNPPTQCL</sequence>
<keyword evidence="3" id="KW-1185">Reference proteome</keyword>